<dbReference type="EMBL" id="ML742078">
    <property type="protein sequence ID" value="KAE8151117.1"/>
    <property type="molecule type" value="Genomic_DNA"/>
</dbReference>
<gene>
    <name evidence="1" type="ORF">BDV25DRAFT_100288</name>
</gene>
<proteinExistence type="predicted"/>
<accession>A0A5N6TXR8</accession>
<dbReference type="InterPro" id="IPR009003">
    <property type="entry name" value="Peptidase_S1_PA"/>
</dbReference>
<reference evidence="1 2" key="1">
    <citation type="submission" date="2019-04" db="EMBL/GenBank/DDBJ databases">
        <title>Friends and foes A comparative genomics study of 23 Aspergillus species from section Flavi.</title>
        <authorList>
            <consortium name="DOE Joint Genome Institute"/>
            <person name="Kjaerbolling I."/>
            <person name="Vesth T."/>
            <person name="Frisvad J.C."/>
            <person name="Nybo J.L."/>
            <person name="Theobald S."/>
            <person name="Kildgaard S."/>
            <person name="Isbrandt T."/>
            <person name="Kuo A."/>
            <person name="Sato A."/>
            <person name="Lyhne E.K."/>
            <person name="Kogle M.E."/>
            <person name="Wiebenga A."/>
            <person name="Kun R.S."/>
            <person name="Lubbers R.J."/>
            <person name="Makela M.R."/>
            <person name="Barry K."/>
            <person name="Chovatia M."/>
            <person name="Clum A."/>
            <person name="Daum C."/>
            <person name="Haridas S."/>
            <person name="He G."/>
            <person name="LaButti K."/>
            <person name="Lipzen A."/>
            <person name="Mondo S."/>
            <person name="Riley R."/>
            <person name="Salamov A."/>
            <person name="Simmons B.A."/>
            <person name="Magnuson J.K."/>
            <person name="Henrissat B."/>
            <person name="Mortensen U.H."/>
            <person name="Larsen T.O."/>
            <person name="Devries R.P."/>
            <person name="Grigoriev I.V."/>
            <person name="Machida M."/>
            <person name="Baker S.E."/>
            <person name="Andersen M.R."/>
        </authorList>
    </citation>
    <scope>NUCLEOTIDE SEQUENCE [LARGE SCALE GENOMIC DNA]</scope>
    <source>
        <strain evidence="1 2">IBT 18842</strain>
    </source>
</reference>
<dbReference type="SUPFAM" id="SSF50494">
    <property type="entry name" value="Trypsin-like serine proteases"/>
    <property type="match status" value="1"/>
</dbReference>
<organism evidence="1 2">
    <name type="scientific">Aspergillus avenaceus</name>
    <dbReference type="NCBI Taxonomy" id="36643"/>
    <lineage>
        <taxon>Eukaryota</taxon>
        <taxon>Fungi</taxon>
        <taxon>Dikarya</taxon>
        <taxon>Ascomycota</taxon>
        <taxon>Pezizomycotina</taxon>
        <taxon>Eurotiomycetes</taxon>
        <taxon>Eurotiomycetidae</taxon>
        <taxon>Eurotiales</taxon>
        <taxon>Aspergillaceae</taxon>
        <taxon>Aspergillus</taxon>
        <taxon>Aspergillus subgen. Circumdati</taxon>
    </lineage>
</organism>
<dbReference type="Proteomes" id="UP000325780">
    <property type="component" value="Unassembled WGS sequence"/>
</dbReference>
<evidence type="ECO:0008006" key="3">
    <source>
        <dbReference type="Google" id="ProtNLM"/>
    </source>
</evidence>
<evidence type="ECO:0000313" key="1">
    <source>
        <dbReference type="EMBL" id="KAE8151117.1"/>
    </source>
</evidence>
<evidence type="ECO:0000313" key="2">
    <source>
        <dbReference type="Proteomes" id="UP000325780"/>
    </source>
</evidence>
<dbReference type="OrthoDB" id="5424209at2759"/>
<name>A0A5N6TXR8_ASPAV</name>
<sequence>MRAGCINPSMELTGGTALYKYGAITEVTRGIYSKLKTTVFRKLANGEEFRTEEHVILAGVEEGQEVPRGEGPFLLPGDSGSVIFNENLEMVGLAFAGQMQGKFCLFTEVHDLIQDIKDRTGADEVILHGQR</sequence>
<protein>
    <recommendedName>
        <fullName evidence="3">Peptidase S7 domain-containing protein</fullName>
    </recommendedName>
</protein>
<dbReference type="AlphaFoldDB" id="A0A5N6TXR8"/>
<keyword evidence="2" id="KW-1185">Reference proteome</keyword>